<keyword evidence="3" id="KW-1133">Transmembrane helix</keyword>
<dbReference type="InterPro" id="IPR023298">
    <property type="entry name" value="ATPase_P-typ_TM_dom_sf"/>
</dbReference>
<proteinExistence type="predicted"/>
<dbReference type="PANTHER" id="PTHR43294">
    <property type="entry name" value="SODIUM/POTASSIUM-TRANSPORTING ATPASE SUBUNIT ALPHA"/>
    <property type="match status" value="1"/>
</dbReference>
<dbReference type="AlphaFoldDB" id="A0A7R9Q492"/>
<keyword evidence="3" id="KW-0812">Transmembrane</keyword>
<evidence type="ECO:0000313" key="4">
    <source>
        <dbReference type="EMBL" id="CAD7630933.1"/>
    </source>
</evidence>
<dbReference type="OrthoDB" id="3352408at2759"/>
<dbReference type="SUPFAM" id="SSF81665">
    <property type="entry name" value="Calcium ATPase, transmembrane domain M"/>
    <property type="match status" value="1"/>
</dbReference>
<dbReference type="GO" id="GO:0006883">
    <property type="term" value="P:intracellular sodium ion homeostasis"/>
    <property type="evidence" value="ECO:0007669"/>
    <property type="project" value="TreeGrafter"/>
</dbReference>
<sequence length="89" mass="10591">MQILQQSQTAYFICIVVCQWMDVICSKTRRVSIFRQGMGVNNVLTLVPPTPWVWLCGLPFFLYLLCYEELRKFLIRRYPDSWLGKELLI</sequence>
<name>A0A7R9Q492_9ACAR</name>
<evidence type="ECO:0000256" key="3">
    <source>
        <dbReference type="SAM" id="Phobius"/>
    </source>
</evidence>
<dbReference type="Gene3D" id="1.20.1110.10">
    <property type="entry name" value="Calcium-transporting ATPase, transmembrane domain"/>
    <property type="match status" value="2"/>
</dbReference>
<reference evidence="4" key="1">
    <citation type="submission" date="2020-11" db="EMBL/GenBank/DDBJ databases">
        <authorList>
            <person name="Tran Van P."/>
        </authorList>
    </citation>
    <scope>NUCLEOTIDE SEQUENCE</scope>
</reference>
<keyword evidence="2" id="KW-1003">Cell membrane</keyword>
<evidence type="ECO:0000313" key="5">
    <source>
        <dbReference type="Proteomes" id="UP000759131"/>
    </source>
</evidence>
<gene>
    <name evidence="4" type="ORF">OSB1V03_LOCUS11344</name>
</gene>
<dbReference type="InterPro" id="IPR050510">
    <property type="entry name" value="Cation_transp_ATPase_P-type"/>
</dbReference>
<dbReference type="GO" id="GO:0036376">
    <property type="term" value="P:sodium ion export across plasma membrane"/>
    <property type="evidence" value="ECO:0007669"/>
    <property type="project" value="TreeGrafter"/>
</dbReference>
<protein>
    <submittedName>
        <fullName evidence="4">Uncharacterized protein</fullName>
    </submittedName>
</protein>
<evidence type="ECO:0000256" key="1">
    <source>
        <dbReference type="ARBA" id="ARBA00004651"/>
    </source>
</evidence>
<dbReference type="PANTHER" id="PTHR43294:SF21">
    <property type="entry name" value="CATION TRANSPORTING ATPASE"/>
    <property type="match status" value="1"/>
</dbReference>
<dbReference type="Proteomes" id="UP000759131">
    <property type="component" value="Unassembled WGS sequence"/>
</dbReference>
<dbReference type="GO" id="GO:1990573">
    <property type="term" value="P:potassium ion import across plasma membrane"/>
    <property type="evidence" value="ECO:0007669"/>
    <property type="project" value="TreeGrafter"/>
</dbReference>
<dbReference type="GO" id="GO:1902600">
    <property type="term" value="P:proton transmembrane transport"/>
    <property type="evidence" value="ECO:0007669"/>
    <property type="project" value="TreeGrafter"/>
</dbReference>
<keyword evidence="3" id="KW-0472">Membrane</keyword>
<dbReference type="EMBL" id="OC863341">
    <property type="protein sequence ID" value="CAD7630933.1"/>
    <property type="molecule type" value="Genomic_DNA"/>
</dbReference>
<organism evidence="4">
    <name type="scientific">Medioppia subpectinata</name>
    <dbReference type="NCBI Taxonomy" id="1979941"/>
    <lineage>
        <taxon>Eukaryota</taxon>
        <taxon>Metazoa</taxon>
        <taxon>Ecdysozoa</taxon>
        <taxon>Arthropoda</taxon>
        <taxon>Chelicerata</taxon>
        <taxon>Arachnida</taxon>
        <taxon>Acari</taxon>
        <taxon>Acariformes</taxon>
        <taxon>Sarcoptiformes</taxon>
        <taxon>Oribatida</taxon>
        <taxon>Brachypylina</taxon>
        <taxon>Oppioidea</taxon>
        <taxon>Oppiidae</taxon>
        <taxon>Medioppia</taxon>
    </lineage>
</organism>
<evidence type="ECO:0000256" key="2">
    <source>
        <dbReference type="ARBA" id="ARBA00022475"/>
    </source>
</evidence>
<keyword evidence="5" id="KW-1185">Reference proteome</keyword>
<dbReference type="EMBL" id="CAJPIZ010008766">
    <property type="protein sequence ID" value="CAG2111363.1"/>
    <property type="molecule type" value="Genomic_DNA"/>
</dbReference>
<dbReference type="GO" id="GO:0030007">
    <property type="term" value="P:intracellular potassium ion homeostasis"/>
    <property type="evidence" value="ECO:0007669"/>
    <property type="project" value="TreeGrafter"/>
</dbReference>
<dbReference type="GO" id="GO:0005886">
    <property type="term" value="C:plasma membrane"/>
    <property type="evidence" value="ECO:0007669"/>
    <property type="project" value="UniProtKB-SubCell"/>
</dbReference>
<accession>A0A7R9Q492</accession>
<feature type="transmembrane region" description="Helical" evidence="3">
    <location>
        <begin position="51"/>
        <end position="67"/>
    </location>
</feature>
<comment type="subcellular location">
    <subcellularLocation>
        <location evidence="1">Cell membrane</location>
        <topology evidence="1">Multi-pass membrane protein</topology>
    </subcellularLocation>
</comment>
<dbReference type="GO" id="GO:0005391">
    <property type="term" value="F:P-type sodium:potassium-exchanging transporter activity"/>
    <property type="evidence" value="ECO:0007669"/>
    <property type="project" value="TreeGrafter"/>
</dbReference>